<dbReference type="AlphaFoldDB" id="A0A2N9EIX8"/>
<reference evidence="2" key="1">
    <citation type="submission" date="2018-02" db="EMBL/GenBank/DDBJ databases">
        <authorList>
            <person name="Cohen D.B."/>
            <person name="Kent A.D."/>
        </authorList>
    </citation>
    <scope>NUCLEOTIDE SEQUENCE</scope>
</reference>
<gene>
    <name evidence="2" type="ORF">FSB_LOCUS2594</name>
</gene>
<proteinExistence type="predicted"/>
<name>A0A2N9EIX8_FAGSY</name>
<sequence length="119" mass="13101">MATQRQNKISVDVAADYNSADSLSFAGLVCIQDQQSNSPTINTNQISKQDTEFEFGRTRPDLAATDPIKYFPADLSISDDRIRPEALLLHSKQSHVITWSSQGSLPATRSSSRRSADNT</sequence>
<feature type="region of interest" description="Disordered" evidence="1">
    <location>
        <begin position="100"/>
        <end position="119"/>
    </location>
</feature>
<feature type="compositionally biased region" description="Polar residues" evidence="1">
    <location>
        <begin position="100"/>
        <end position="110"/>
    </location>
</feature>
<evidence type="ECO:0000313" key="2">
    <source>
        <dbReference type="EMBL" id="SPC74712.1"/>
    </source>
</evidence>
<accession>A0A2N9EIX8</accession>
<organism evidence="2">
    <name type="scientific">Fagus sylvatica</name>
    <name type="common">Beechnut</name>
    <dbReference type="NCBI Taxonomy" id="28930"/>
    <lineage>
        <taxon>Eukaryota</taxon>
        <taxon>Viridiplantae</taxon>
        <taxon>Streptophyta</taxon>
        <taxon>Embryophyta</taxon>
        <taxon>Tracheophyta</taxon>
        <taxon>Spermatophyta</taxon>
        <taxon>Magnoliopsida</taxon>
        <taxon>eudicotyledons</taxon>
        <taxon>Gunneridae</taxon>
        <taxon>Pentapetalae</taxon>
        <taxon>rosids</taxon>
        <taxon>fabids</taxon>
        <taxon>Fagales</taxon>
        <taxon>Fagaceae</taxon>
        <taxon>Fagus</taxon>
    </lineage>
</organism>
<dbReference type="EMBL" id="OIVN01000122">
    <property type="protein sequence ID" value="SPC74712.1"/>
    <property type="molecule type" value="Genomic_DNA"/>
</dbReference>
<evidence type="ECO:0000256" key="1">
    <source>
        <dbReference type="SAM" id="MobiDB-lite"/>
    </source>
</evidence>
<protein>
    <submittedName>
        <fullName evidence="2">Uncharacterized protein</fullName>
    </submittedName>
</protein>